<comment type="caution">
    <text evidence="6">The sequence shown here is derived from an EMBL/GenBank/DDBJ whole genome shotgun (WGS) entry which is preliminary data.</text>
</comment>
<organism evidence="6 7">
    <name type="scientific">Albugo candida</name>
    <dbReference type="NCBI Taxonomy" id="65357"/>
    <lineage>
        <taxon>Eukaryota</taxon>
        <taxon>Sar</taxon>
        <taxon>Stramenopiles</taxon>
        <taxon>Oomycota</taxon>
        <taxon>Peronosporomycetes</taxon>
        <taxon>Albuginales</taxon>
        <taxon>Albuginaceae</taxon>
        <taxon>Albugo</taxon>
    </lineage>
</organism>
<dbReference type="InterPro" id="IPR011011">
    <property type="entry name" value="Znf_FYVE_PHD"/>
</dbReference>
<dbReference type="Pfam" id="PF01363">
    <property type="entry name" value="FYVE"/>
    <property type="match status" value="1"/>
</dbReference>
<protein>
    <recommendedName>
        <fullName evidence="5">FYVE-type domain-containing protein</fullName>
    </recommendedName>
</protein>
<keyword evidence="1" id="KW-0479">Metal-binding</keyword>
<proteinExistence type="predicted"/>
<evidence type="ECO:0000313" key="6">
    <source>
        <dbReference type="EMBL" id="CCI41460.1"/>
    </source>
</evidence>
<evidence type="ECO:0000259" key="5">
    <source>
        <dbReference type="PROSITE" id="PS50178"/>
    </source>
</evidence>
<dbReference type="STRING" id="65357.A0A024G3Y9"/>
<dbReference type="OrthoDB" id="957735at2759"/>
<sequence>MKSYTKTNTAAFEILKCGTQSRNIDGRNPIKSFFQYETQRVAQAYHKTTLRNIEEFHAIANALSSCSAKLIGDVEDATYAFKLIEKLRVSAQKFTKAEDVRGRWTYMTKVKDVEIYQRALPNSQNNLIFRISCDMNANVTEMVEFLAPNGSEAYQKLESQVFPGCLQASVLKSLSSSNDTKFPRTTIKWQAHRIQSLSPEPVDLCFMEYATLSTDPIPIGFQYFHSLSDNLTSRVISTLSLTEQNLLTGFINNCKRSVVQNGFHLVLPSEKNPNSCHVICSVTIDFPSPLHEEMAQEVAIAYANRLSNIRDQIGREILKRTASDSTVIRSDWSKAFPENSYRKQRFASYDIDLDQFDLQTAPESCSASRKKASHCSFCHSTFSILKLRKHCRSCSRAICNRCGEKWTYCEQPVRLCLLCLSKVRLHTSNMPEAQDASSRDQFIRQAPEREVSLTSTSASKEHVLLENKSKQPVDTDSSIRIASALSYDPDAAIAIHSAYSMLCQDLNNKAPHLMIVSYSLAHDGLIIYEQLKQSVPNETLFMGGSSSDGIFTHKNAVPQGPVFALWGIYDPEGFYSVINADFGVDSVSEGVKKCLAQEYGNVCNGEAADLIWMQTSYNDEAAVMETANDLVDSTLSFLAGCSVRSRSVSCPNCSNQCPDLATAPISESEQESVTPEASALSDALCACVYHPNGPKQYDATQICSWTSINRNVTQRGIAMALCSPSVEIAHAFFTCYEHDAVKPLVVSHCSGKRIDTLNGNPALLELNKACYDLLHDFVGDPCKYDTSCSVVPLHYPLCREQLTQDEEDRMHTTTQFSKYQVIQPECADEEFALCLNAPVRNGEHLRLMTVDVQRIPDQIIGGFTEMMHVGAHRLDRDDIVGCVMSISSNYPRLMNGRIKPIAKAIRKHFRSAAIMGTSSDGQQGLLLCGQESMHANGMITAVLFTNIRKRSQE</sequence>
<gene>
    <name evidence="6" type="ORF">BN9_022440</name>
</gene>
<dbReference type="PROSITE" id="PS50178">
    <property type="entry name" value="ZF_FYVE"/>
    <property type="match status" value="1"/>
</dbReference>
<dbReference type="InParanoid" id="A0A024G3Y9"/>
<reference evidence="6 7" key="1">
    <citation type="submission" date="2012-05" db="EMBL/GenBank/DDBJ databases">
        <title>Recombination and specialization in a pathogen metapopulation.</title>
        <authorList>
            <person name="Gardiner A."/>
            <person name="Kemen E."/>
            <person name="Schultz-Larsen T."/>
            <person name="MacLean D."/>
            <person name="Van Oosterhout C."/>
            <person name="Jones J.D.G."/>
        </authorList>
    </citation>
    <scope>NUCLEOTIDE SEQUENCE [LARGE SCALE GENOMIC DNA]</scope>
    <source>
        <strain evidence="6 7">Ac Nc2</strain>
    </source>
</reference>
<dbReference type="InterPro" id="IPR000306">
    <property type="entry name" value="Znf_FYVE"/>
</dbReference>
<dbReference type="SMART" id="SM00064">
    <property type="entry name" value="FYVE"/>
    <property type="match status" value="1"/>
</dbReference>
<evidence type="ECO:0000256" key="1">
    <source>
        <dbReference type="ARBA" id="ARBA00022723"/>
    </source>
</evidence>
<dbReference type="PANTHER" id="PTHR13510">
    <property type="entry name" value="FYVE-FINGER-CONTAINING RAB5 EFFECTOR PROTEIN RABENOSYN-5-RELATED"/>
    <property type="match status" value="1"/>
</dbReference>
<keyword evidence="7" id="KW-1185">Reference proteome</keyword>
<dbReference type="CDD" id="cd00065">
    <property type="entry name" value="FYVE_like_SF"/>
    <property type="match status" value="1"/>
</dbReference>
<accession>A0A024G3Y9</accession>
<dbReference type="GO" id="GO:0008270">
    <property type="term" value="F:zinc ion binding"/>
    <property type="evidence" value="ECO:0007669"/>
    <property type="project" value="UniProtKB-KW"/>
</dbReference>
<evidence type="ECO:0000256" key="2">
    <source>
        <dbReference type="ARBA" id="ARBA00022771"/>
    </source>
</evidence>
<evidence type="ECO:0000256" key="4">
    <source>
        <dbReference type="PROSITE-ProRule" id="PRU00091"/>
    </source>
</evidence>
<name>A0A024G3Y9_9STRA</name>
<dbReference type="Gene3D" id="3.30.40.10">
    <property type="entry name" value="Zinc/RING finger domain, C3HC4 (zinc finger)"/>
    <property type="match status" value="1"/>
</dbReference>
<dbReference type="InterPro" id="IPR013083">
    <property type="entry name" value="Znf_RING/FYVE/PHD"/>
</dbReference>
<evidence type="ECO:0000313" key="7">
    <source>
        <dbReference type="Proteomes" id="UP000053237"/>
    </source>
</evidence>
<dbReference type="Gene3D" id="3.30.530.20">
    <property type="match status" value="1"/>
</dbReference>
<dbReference type="InterPro" id="IPR023393">
    <property type="entry name" value="START-like_dom_sf"/>
</dbReference>
<dbReference type="EMBL" id="CAIX01000019">
    <property type="protein sequence ID" value="CCI41460.1"/>
    <property type="molecule type" value="Genomic_DNA"/>
</dbReference>
<dbReference type="SUPFAM" id="SSF57903">
    <property type="entry name" value="FYVE/PHD zinc finger"/>
    <property type="match status" value="1"/>
</dbReference>
<dbReference type="Proteomes" id="UP000053237">
    <property type="component" value="Unassembled WGS sequence"/>
</dbReference>
<keyword evidence="3" id="KW-0862">Zinc</keyword>
<dbReference type="InterPro" id="IPR017455">
    <property type="entry name" value="Znf_FYVE-rel"/>
</dbReference>
<keyword evidence="2 4" id="KW-0863">Zinc-finger</keyword>
<evidence type="ECO:0000256" key="3">
    <source>
        <dbReference type="ARBA" id="ARBA00022833"/>
    </source>
</evidence>
<dbReference type="InterPro" id="IPR052727">
    <property type="entry name" value="Rab4/Rab5_effector"/>
</dbReference>
<dbReference type="PANTHER" id="PTHR13510:SF44">
    <property type="entry name" value="RABENOSYN-5"/>
    <property type="match status" value="1"/>
</dbReference>
<feature type="domain" description="FYVE-type" evidence="5">
    <location>
        <begin position="369"/>
        <end position="424"/>
    </location>
</feature>
<dbReference type="AlphaFoldDB" id="A0A024G3Y9"/>